<protein>
    <submittedName>
        <fullName evidence="1">Uncharacterized protein</fullName>
    </submittedName>
</protein>
<keyword evidence="2" id="KW-1185">Reference proteome</keyword>
<dbReference type="Proteomes" id="UP001234297">
    <property type="component" value="Chromosome 3"/>
</dbReference>
<accession>A0ACC2LYA3</accession>
<dbReference type="EMBL" id="CM056811">
    <property type="protein sequence ID" value="KAJ8638009.1"/>
    <property type="molecule type" value="Genomic_DNA"/>
</dbReference>
<organism evidence="1 2">
    <name type="scientific">Persea americana</name>
    <name type="common">Avocado</name>
    <dbReference type="NCBI Taxonomy" id="3435"/>
    <lineage>
        <taxon>Eukaryota</taxon>
        <taxon>Viridiplantae</taxon>
        <taxon>Streptophyta</taxon>
        <taxon>Embryophyta</taxon>
        <taxon>Tracheophyta</taxon>
        <taxon>Spermatophyta</taxon>
        <taxon>Magnoliopsida</taxon>
        <taxon>Magnoliidae</taxon>
        <taxon>Laurales</taxon>
        <taxon>Lauraceae</taxon>
        <taxon>Persea</taxon>
    </lineage>
</organism>
<evidence type="ECO:0000313" key="2">
    <source>
        <dbReference type="Proteomes" id="UP001234297"/>
    </source>
</evidence>
<proteinExistence type="predicted"/>
<gene>
    <name evidence="1" type="ORF">MRB53_012276</name>
</gene>
<comment type="caution">
    <text evidence="1">The sequence shown here is derived from an EMBL/GenBank/DDBJ whole genome shotgun (WGS) entry which is preliminary data.</text>
</comment>
<name>A0ACC2LYA3_PERAE</name>
<evidence type="ECO:0000313" key="1">
    <source>
        <dbReference type="EMBL" id="KAJ8638009.1"/>
    </source>
</evidence>
<sequence>MQGKRSSIEEMRLFTLTDEEEDVRELLVCNLSWYGKSTFSPVFGERKTLISELVCKVLYVVSLPDPKISTNLWLES</sequence>
<reference evidence="1 2" key="1">
    <citation type="journal article" date="2022" name="Hortic Res">
        <title>A haplotype resolved chromosomal level avocado genome allows analysis of novel avocado genes.</title>
        <authorList>
            <person name="Nath O."/>
            <person name="Fletcher S.J."/>
            <person name="Hayward A."/>
            <person name="Shaw L.M."/>
            <person name="Masouleh A.K."/>
            <person name="Furtado A."/>
            <person name="Henry R.J."/>
            <person name="Mitter N."/>
        </authorList>
    </citation>
    <scope>NUCLEOTIDE SEQUENCE [LARGE SCALE GENOMIC DNA]</scope>
    <source>
        <strain evidence="2">cv. Hass</strain>
    </source>
</reference>